<proteinExistence type="predicted"/>
<accession>A0A5D3YJ84</accession>
<name>A0A5D3YJ84_9BACT</name>
<sequence>MIYSACSSSIDWPEYINKLPQSKSYEYVKAGEWNKKKAVDTLAASLWIDPKNPKNAVYSTPADLVKVGDNYWICDPMMGSIFKFSSDGNYLETVSARGRGPGETLKPAALYSLDGEDGTLIYTVDPPQKSILIFDKEGNEINRIPQETIDRSLFNNWVIALRSNRLVWPTYNLDNHVIIKADSSGMIQDSSVHRLIPKGHQPATYNATVYDEDPSKNDIFYAYRGIPVLFYKNPNAKKMVNLLPRTNLEDLNTPLNIMPHQEKARVKNIIKDIYSYKDRLLVHFRNKFLVISKNSWRSRAFIFVDSSDNKIIPQKIVLAGNDLFLINRFNLKIYKFSLSEIEGL</sequence>
<organism evidence="1 2">
    <name type="scientific">Fodinibius salinus</name>
    <dbReference type="NCBI Taxonomy" id="860790"/>
    <lineage>
        <taxon>Bacteria</taxon>
        <taxon>Pseudomonadati</taxon>
        <taxon>Balneolota</taxon>
        <taxon>Balneolia</taxon>
        <taxon>Balneolales</taxon>
        <taxon>Balneolaceae</taxon>
        <taxon>Fodinibius</taxon>
    </lineage>
</organism>
<dbReference type="OrthoDB" id="823219at2"/>
<dbReference type="SUPFAM" id="SSF63825">
    <property type="entry name" value="YWTD domain"/>
    <property type="match status" value="1"/>
</dbReference>
<dbReference type="InterPro" id="IPR011042">
    <property type="entry name" value="6-blade_b-propeller_TolB-like"/>
</dbReference>
<dbReference type="EMBL" id="VNHY01000002">
    <property type="protein sequence ID" value="TYP93622.1"/>
    <property type="molecule type" value="Genomic_DNA"/>
</dbReference>
<dbReference type="Pfam" id="PF17170">
    <property type="entry name" value="DUF5128"/>
    <property type="match status" value="1"/>
</dbReference>
<dbReference type="Proteomes" id="UP000324595">
    <property type="component" value="Unassembled WGS sequence"/>
</dbReference>
<keyword evidence="2" id="KW-1185">Reference proteome</keyword>
<comment type="caution">
    <text evidence="1">The sequence shown here is derived from an EMBL/GenBank/DDBJ whole genome shotgun (WGS) entry which is preliminary data.</text>
</comment>
<evidence type="ECO:0000313" key="2">
    <source>
        <dbReference type="Proteomes" id="UP000324595"/>
    </source>
</evidence>
<protein>
    <submittedName>
        <fullName evidence="1">6-bladed beta-propeller protein</fullName>
    </submittedName>
</protein>
<reference evidence="1 2" key="1">
    <citation type="submission" date="2019-07" db="EMBL/GenBank/DDBJ databases">
        <title>Genomic Encyclopedia of Archaeal and Bacterial Type Strains, Phase II (KMG-II): from individual species to whole genera.</title>
        <authorList>
            <person name="Goeker M."/>
        </authorList>
    </citation>
    <scope>NUCLEOTIDE SEQUENCE [LARGE SCALE GENOMIC DNA]</scope>
    <source>
        <strain evidence="1 2">DSM 21935</strain>
    </source>
</reference>
<dbReference type="AlphaFoldDB" id="A0A5D3YJ84"/>
<evidence type="ECO:0000313" key="1">
    <source>
        <dbReference type="EMBL" id="TYP93622.1"/>
    </source>
</evidence>
<gene>
    <name evidence="1" type="ORF">LX73_1329</name>
</gene>
<dbReference type="Gene3D" id="2.120.10.30">
    <property type="entry name" value="TolB, C-terminal domain"/>
    <property type="match status" value="1"/>
</dbReference>
<dbReference type="RefSeq" id="WP_148898682.1">
    <property type="nucleotide sequence ID" value="NZ_VNHY01000002.1"/>
</dbReference>